<dbReference type="PANTHER" id="PTHR31066">
    <property type="entry name" value="OS05G0427100 PROTEIN-RELATED"/>
    <property type="match status" value="1"/>
</dbReference>
<dbReference type="EnsemblPlants" id="KQJ88583">
    <property type="protein sequence ID" value="KQJ88583"/>
    <property type="gene ID" value="BRADI_4g19634v3"/>
</dbReference>
<dbReference type="eggNOG" id="ENOG502RXH8">
    <property type="taxonomic scope" value="Eukaryota"/>
</dbReference>
<dbReference type="HOGENOM" id="CLU_098113_0_0_1"/>
<organism evidence="3">
    <name type="scientific">Brachypodium distachyon</name>
    <name type="common">Purple false brome</name>
    <name type="synonym">Trachynia distachya</name>
    <dbReference type="NCBI Taxonomy" id="15368"/>
    <lineage>
        <taxon>Eukaryota</taxon>
        <taxon>Viridiplantae</taxon>
        <taxon>Streptophyta</taxon>
        <taxon>Embryophyta</taxon>
        <taxon>Tracheophyta</taxon>
        <taxon>Spermatophyta</taxon>
        <taxon>Magnoliopsida</taxon>
        <taxon>Liliopsida</taxon>
        <taxon>Poales</taxon>
        <taxon>Poaceae</taxon>
        <taxon>BOP clade</taxon>
        <taxon>Pooideae</taxon>
        <taxon>Stipodae</taxon>
        <taxon>Brachypodieae</taxon>
        <taxon>Brachypodium</taxon>
    </lineage>
</organism>
<accession>I1ILV6</accession>
<dbReference type="STRING" id="15368.I1ILV6"/>
<feature type="compositionally biased region" description="Basic residues" evidence="1">
    <location>
        <begin position="207"/>
        <end position="220"/>
    </location>
</feature>
<keyword evidence="5" id="KW-1185">Reference proteome</keyword>
<reference evidence="3" key="2">
    <citation type="submission" date="2017-06" db="EMBL/GenBank/DDBJ databases">
        <title>WGS assembly of Brachypodium distachyon.</title>
        <authorList>
            <consortium name="The International Brachypodium Initiative"/>
            <person name="Lucas S."/>
            <person name="Harmon-Smith M."/>
            <person name="Lail K."/>
            <person name="Tice H."/>
            <person name="Grimwood J."/>
            <person name="Bruce D."/>
            <person name="Barry K."/>
            <person name="Shu S."/>
            <person name="Lindquist E."/>
            <person name="Wang M."/>
            <person name="Pitluck S."/>
            <person name="Vogel J.P."/>
            <person name="Garvin D.F."/>
            <person name="Mockler T.C."/>
            <person name="Schmutz J."/>
            <person name="Rokhsar D."/>
            <person name="Bevan M.W."/>
        </authorList>
    </citation>
    <scope>NUCLEOTIDE SEQUENCE</scope>
    <source>
        <strain evidence="3">Bd21</strain>
    </source>
</reference>
<dbReference type="EMBL" id="CM000883">
    <property type="protein sequence ID" value="KQJ88583.1"/>
    <property type="molecule type" value="Genomic_DNA"/>
</dbReference>
<evidence type="ECO:0000313" key="4">
    <source>
        <dbReference type="EnsemblPlants" id="KQJ88583"/>
    </source>
</evidence>
<dbReference type="SMART" id="SM00666">
    <property type="entry name" value="PB1"/>
    <property type="match status" value="1"/>
</dbReference>
<sequence>MAGTSSWSSSCSCTSSLGSLDDDDALVCAVNPPEQEHQDAAAAAAAPGAAVKFLCSYGGRILPRHSDGALRYVGGDNRVVSLRRPLKFTELERKLREMCGWGEAMAMALRCRLPTEDLDALVSVTGDADLGHLLDEYDAASARRDRMEPLKIRAFLFARATPPLSPPSTASSSSSPRTTPYVQHHHYFARPGLLHQQQQVFSPSARVPHHHRRRVHNGYH</sequence>
<dbReference type="Proteomes" id="UP000008810">
    <property type="component" value="Chromosome 4"/>
</dbReference>
<dbReference type="Gramene" id="KQJ88583">
    <property type="protein sequence ID" value="KQJ88583"/>
    <property type="gene ID" value="BRADI_4g19634v3"/>
</dbReference>
<protein>
    <recommendedName>
        <fullName evidence="2">PB1 domain-containing protein</fullName>
    </recommendedName>
</protein>
<reference evidence="3 4" key="1">
    <citation type="journal article" date="2010" name="Nature">
        <title>Genome sequencing and analysis of the model grass Brachypodium distachyon.</title>
        <authorList>
            <consortium name="International Brachypodium Initiative"/>
        </authorList>
    </citation>
    <scope>NUCLEOTIDE SEQUENCE [LARGE SCALE GENOMIC DNA]</scope>
    <source>
        <strain evidence="3">Bd21</strain>
        <strain evidence="4">cv. Bd21</strain>
    </source>
</reference>
<feature type="region of interest" description="Disordered" evidence="1">
    <location>
        <begin position="201"/>
        <end position="220"/>
    </location>
</feature>
<name>I1ILV6_BRADI</name>
<dbReference type="InterPro" id="IPR000270">
    <property type="entry name" value="PB1_dom"/>
</dbReference>
<dbReference type="PANTHER" id="PTHR31066:SF10">
    <property type="entry name" value="OCTICOSAPEPTIDE_PHOX_BEM1P FAMILY PROTEIN"/>
    <property type="match status" value="1"/>
</dbReference>
<evidence type="ECO:0000313" key="5">
    <source>
        <dbReference type="Proteomes" id="UP000008810"/>
    </source>
</evidence>
<dbReference type="AlphaFoldDB" id="I1ILV6"/>
<dbReference type="CDD" id="cd06410">
    <property type="entry name" value="PB1_UP2"/>
    <property type="match status" value="1"/>
</dbReference>
<dbReference type="SUPFAM" id="SSF54277">
    <property type="entry name" value="CAD &amp; PB1 domains"/>
    <property type="match status" value="1"/>
</dbReference>
<dbReference type="RefSeq" id="XP_003576068.1">
    <property type="nucleotide sequence ID" value="XM_003576020.4"/>
</dbReference>
<feature type="domain" description="PB1" evidence="2">
    <location>
        <begin position="65"/>
        <end position="157"/>
    </location>
</feature>
<gene>
    <name evidence="4" type="primary">LOC100829124</name>
    <name evidence="3" type="ORF">BRADI_4g19634v3</name>
</gene>
<dbReference type="InterPro" id="IPR053198">
    <property type="entry name" value="Gynoecium_Dev_Regulator"/>
</dbReference>
<evidence type="ECO:0000313" key="3">
    <source>
        <dbReference type="EMBL" id="KQJ88583.1"/>
    </source>
</evidence>
<evidence type="ECO:0000259" key="2">
    <source>
        <dbReference type="SMART" id="SM00666"/>
    </source>
</evidence>
<dbReference type="GeneID" id="100829124"/>
<proteinExistence type="predicted"/>
<dbReference type="OMA" id="MCGWEAL"/>
<dbReference type="KEGG" id="bdi:100829124"/>
<dbReference type="OrthoDB" id="1914296at2759"/>
<evidence type="ECO:0000256" key="1">
    <source>
        <dbReference type="SAM" id="MobiDB-lite"/>
    </source>
</evidence>
<reference evidence="4" key="3">
    <citation type="submission" date="2018-08" db="UniProtKB">
        <authorList>
            <consortium name="EnsemblPlants"/>
        </authorList>
    </citation>
    <scope>IDENTIFICATION</scope>
    <source>
        <strain evidence="4">cv. Bd21</strain>
    </source>
</reference>
<dbReference type="Gene3D" id="3.10.20.90">
    <property type="entry name" value="Phosphatidylinositol 3-kinase Catalytic Subunit, Chain A, domain 1"/>
    <property type="match status" value="1"/>
</dbReference>
<dbReference type="Pfam" id="PF00564">
    <property type="entry name" value="PB1"/>
    <property type="match status" value="1"/>
</dbReference>